<organism evidence="2 3">
    <name type="scientific">Kitasatospora nipponensis</name>
    <dbReference type="NCBI Taxonomy" id="258049"/>
    <lineage>
        <taxon>Bacteria</taxon>
        <taxon>Bacillati</taxon>
        <taxon>Actinomycetota</taxon>
        <taxon>Actinomycetes</taxon>
        <taxon>Kitasatosporales</taxon>
        <taxon>Streptomycetaceae</taxon>
        <taxon>Kitasatospora</taxon>
    </lineage>
</organism>
<keyword evidence="3" id="KW-1185">Reference proteome</keyword>
<comment type="caution">
    <text evidence="2">The sequence shown here is derived from an EMBL/GenBank/DDBJ whole genome shotgun (WGS) entry which is preliminary data.</text>
</comment>
<feature type="region of interest" description="Disordered" evidence="1">
    <location>
        <begin position="1"/>
        <end position="56"/>
    </location>
</feature>
<dbReference type="RefSeq" id="WP_344442301.1">
    <property type="nucleotide sequence ID" value="NZ_BAAALF010000048.1"/>
</dbReference>
<evidence type="ECO:0000256" key="1">
    <source>
        <dbReference type="SAM" id="MobiDB-lite"/>
    </source>
</evidence>
<dbReference type="EMBL" id="BAAALF010000048">
    <property type="protein sequence ID" value="GAA1239312.1"/>
    <property type="molecule type" value="Genomic_DNA"/>
</dbReference>
<protein>
    <recommendedName>
        <fullName evidence="4">Asp23/Gls24 family envelope stress response protein</fullName>
    </recommendedName>
</protein>
<proteinExistence type="predicted"/>
<accession>A0ABP4GYZ5</accession>
<gene>
    <name evidence="2" type="ORF">GCM10009665_32320</name>
</gene>
<name>A0ABP4GYZ5_9ACTN</name>
<sequence>MRRPADDGGPPRSTGATAVSGDKPERDPGDRRGRGPGWGRDTGPGTPPDRRGRLRIADRAPSRIAWLAARDVLHEERVARAGAGPAAELEAPRVTARMVDGAAQVRIGVDLPFPCDLAGRGVAVLRAVATQLGQLAGVAACEVTVVVERPVPAGGERP</sequence>
<evidence type="ECO:0008006" key="4">
    <source>
        <dbReference type="Google" id="ProtNLM"/>
    </source>
</evidence>
<evidence type="ECO:0000313" key="3">
    <source>
        <dbReference type="Proteomes" id="UP001500037"/>
    </source>
</evidence>
<feature type="compositionally biased region" description="Basic and acidic residues" evidence="1">
    <location>
        <begin position="22"/>
        <end position="33"/>
    </location>
</feature>
<evidence type="ECO:0000313" key="2">
    <source>
        <dbReference type="EMBL" id="GAA1239312.1"/>
    </source>
</evidence>
<dbReference type="Proteomes" id="UP001500037">
    <property type="component" value="Unassembled WGS sequence"/>
</dbReference>
<reference evidence="3" key="1">
    <citation type="journal article" date="2019" name="Int. J. Syst. Evol. Microbiol.">
        <title>The Global Catalogue of Microorganisms (GCM) 10K type strain sequencing project: providing services to taxonomists for standard genome sequencing and annotation.</title>
        <authorList>
            <consortium name="The Broad Institute Genomics Platform"/>
            <consortium name="The Broad Institute Genome Sequencing Center for Infectious Disease"/>
            <person name="Wu L."/>
            <person name="Ma J."/>
        </authorList>
    </citation>
    <scope>NUCLEOTIDE SEQUENCE [LARGE SCALE GENOMIC DNA]</scope>
    <source>
        <strain evidence="3">JCM 13004</strain>
    </source>
</reference>